<dbReference type="InterPro" id="IPR006885">
    <property type="entry name" value="NADH_UbQ_FeS_4_mit-like"/>
</dbReference>
<keyword evidence="8 11" id="KW-0249">Electron transport</keyword>
<dbReference type="Proteomes" id="UP000318571">
    <property type="component" value="Chromosome 10"/>
</dbReference>
<dbReference type="Pfam" id="PF04800">
    <property type="entry name" value="NDUS4"/>
    <property type="match status" value="1"/>
</dbReference>
<gene>
    <name evidence="12" type="ORF">TCAL_00849</name>
</gene>
<dbReference type="InterPro" id="IPR038532">
    <property type="entry name" value="NDUFS4-like_sf"/>
</dbReference>
<dbReference type="FunFam" id="3.30.160.190:FF:000001">
    <property type="entry name" value="NADH-ubiquinone oxidoreductase 21 kDa subunit mitochondrial"/>
    <property type="match status" value="1"/>
</dbReference>
<name>A0A553NFA6_TIGCA</name>
<dbReference type="OrthoDB" id="3089at2759"/>
<evidence type="ECO:0000256" key="1">
    <source>
        <dbReference type="ARBA" id="ARBA00003195"/>
    </source>
</evidence>
<comment type="function">
    <text evidence="1 11">Accessory subunit of the mitochondrial membrane respiratory chain NADH dehydrogenase (Complex I), that is believed not to be involved in catalysis. Complex I functions in the transfer of electrons from NADH to the respiratory chain. The immediate electron acceptor for the enzyme is believed to be ubiquinone.</text>
</comment>
<evidence type="ECO:0000256" key="7">
    <source>
        <dbReference type="ARBA" id="ARBA00022946"/>
    </source>
</evidence>
<dbReference type="Gene3D" id="3.30.160.190">
    <property type="entry name" value="atu1810 like domain"/>
    <property type="match status" value="1"/>
</dbReference>
<dbReference type="GO" id="GO:0022900">
    <property type="term" value="P:electron transport chain"/>
    <property type="evidence" value="ECO:0007669"/>
    <property type="project" value="InterPro"/>
</dbReference>
<organism evidence="12 13">
    <name type="scientific">Tigriopus californicus</name>
    <name type="common">Marine copepod</name>
    <dbReference type="NCBI Taxonomy" id="6832"/>
    <lineage>
        <taxon>Eukaryota</taxon>
        <taxon>Metazoa</taxon>
        <taxon>Ecdysozoa</taxon>
        <taxon>Arthropoda</taxon>
        <taxon>Crustacea</taxon>
        <taxon>Multicrustacea</taxon>
        <taxon>Hexanauplia</taxon>
        <taxon>Copepoda</taxon>
        <taxon>Harpacticoida</taxon>
        <taxon>Harpacticidae</taxon>
        <taxon>Tigriopus</taxon>
    </lineage>
</organism>
<dbReference type="GO" id="GO:0005743">
    <property type="term" value="C:mitochondrial inner membrane"/>
    <property type="evidence" value="ECO:0007669"/>
    <property type="project" value="UniProtKB-SubCell"/>
</dbReference>
<protein>
    <recommendedName>
        <fullName evidence="3 11">NADH dehydrogenase [ubiquinone] iron-sulfur protein 4, mitochondrial</fullName>
    </recommendedName>
</protein>
<evidence type="ECO:0000256" key="4">
    <source>
        <dbReference type="ARBA" id="ARBA00022448"/>
    </source>
</evidence>
<keyword evidence="10 11" id="KW-0472">Membrane</keyword>
<dbReference type="PANTHER" id="PTHR12219">
    <property type="entry name" value="NADH-UBIQUINONE OXIDOREDUCTASE"/>
    <property type="match status" value="1"/>
</dbReference>
<keyword evidence="4 11" id="KW-0813">Transport</keyword>
<dbReference type="EMBL" id="VCGU01000458">
    <property type="protein sequence ID" value="TRY64132.1"/>
    <property type="molecule type" value="Genomic_DNA"/>
</dbReference>
<evidence type="ECO:0000256" key="3">
    <source>
        <dbReference type="ARBA" id="ARBA00015796"/>
    </source>
</evidence>
<reference evidence="12 13" key="1">
    <citation type="journal article" date="2018" name="Nat. Ecol. Evol.">
        <title>Genomic signatures of mitonuclear coevolution across populations of Tigriopus californicus.</title>
        <authorList>
            <person name="Barreto F.S."/>
            <person name="Watson E.T."/>
            <person name="Lima T.G."/>
            <person name="Willett C.S."/>
            <person name="Edmands S."/>
            <person name="Li W."/>
            <person name="Burton R.S."/>
        </authorList>
    </citation>
    <scope>NUCLEOTIDE SEQUENCE [LARGE SCALE GENOMIC DNA]</scope>
    <source>
        <strain evidence="12 13">San Diego</strain>
    </source>
</reference>
<dbReference type="OMA" id="WRWYVDG"/>
<dbReference type="PANTHER" id="PTHR12219:SF8">
    <property type="entry name" value="NADH DEHYDROGENASE [UBIQUINONE] IRON-SULFUR PROTEIN 4, MITOCHONDRIAL"/>
    <property type="match status" value="1"/>
</dbReference>
<dbReference type="STRING" id="6832.A0A553NFA6"/>
<keyword evidence="7 11" id="KW-0809">Transit peptide</keyword>
<comment type="similarity">
    <text evidence="2 11">Belongs to the complex I NDUFS4 subunit family.</text>
</comment>
<evidence type="ECO:0000313" key="13">
    <source>
        <dbReference type="Proteomes" id="UP000318571"/>
    </source>
</evidence>
<proteinExistence type="inferred from homology"/>
<keyword evidence="13" id="KW-1185">Reference proteome</keyword>
<evidence type="ECO:0000256" key="9">
    <source>
        <dbReference type="ARBA" id="ARBA00023128"/>
    </source>
</evidence>
<keyword evidence="9 11" id="KW-0496">Mitochondrion</keyword>
<keyword evidence="5 11" id="KW-0679">Respiratory chain</keyword>
<accession>A0A553NFA6</accession>
<comment type="caution">
    <text evidence="12">The sequence shown here is derived from an EMBL/GenBank/DDBJ whole genome shotgun (WGS) entry which is preliminary data.</text>
</comment>
<evidence type="ECO:0000256" key="11">
    <source>
        <dbReference type="RuleBase" id="RU367010"/>
    </source>
</evidence>
<keyword evidence="6 11" id="KW-0999">Mitochondrion inner membrane</keyword>
<evidence type="ECO:0000256" key="5">
    <source>
        <dbReference type="ARBA" id="ARBA00022660"/>
    </source>
</evidence>
<dbReference type="AlphaFoldDB" id="A0A553NFA6"/>
<evidence type="ECO:0000256" key="2">
    <source>
        <dbReference type="ARBA" id="ARBA00005882"/>
    </source>
</evidence>
<evidence type="ECO:0000256" key="8">
    <source>
        <dbReference type="ARBA" id="ARBA00022982"/>
    </source>
</evidence>
<evidence type="ECO:0000256" key="10">
    <source>
        <dbReference type="ARBA" id="ARBA00023136"/>
    </source>
</evidence>
<evidence type="ECO:0000313" key="12">
    <source>
        <dbReference type="EMBL" id="TRY64132.1"/>
    </source>
</evidence>
<evidence type="ECO:0000256" key="6">
    <source>
        <dbReference type="ARBA" id="ARBA00022792"/>
    </source>
</evidence>
<comment type="subcellular location">
    <subcellularLocation>
        <location evidence="11">Mitochondrion inner membrane</location>
        <topology evidence="11">Peripheral membrane protein</topology>
        <orientation evidence="11">Matrix side</orientation>
    </subcellularLocation>
</comment>
<sequence length="193" mass="21670">MATVLRQALFSGIRASCSTPTSSIVGVRTLGTSRNSHAKEEKGVDGSRVALKEASDAVIEVHDPYRVNKKIVVQGPNDLAPVVGVPEEHLKERSVRIFRPAKNAMQSGTAGVRRWKIEFDTRQRWENNLMGWASSGDPLSNMQIDFASKEEATAFVEKHGWSYWVEDPKERAPKVKSYALNFAWNRRTRKSTK</sequence>